<feature type="compositionally biased region" description="Basic residues" evidence="1">
    <location>
        <begin position="118"/>
        <end position="136"/>
    </location>
</feature>
<evidence type="ECO:0000313" key="2">
    <source>
        <dbReference type="EMBL" id="KAJ1174423.1"/>
    </source>
</evidence>
<reference evidence="2" key="1">
    <citation type="journal article" date="2022" name="bioRxiv">
        <title>Sequencing and chromosome-scale assembly of the giantPleurodeles waltlgenome.</title>
        <authorList>
            <person name="Brown T."/>
            <person name="Elewa A."/>
            <person name="Iarovenko S."/>
            <person name="Subramanian E."/>
            <person name="Araus A.J."/>
            <person name="Petzold A."/>
            <person name="Susuki M."/>
            <person name="Suzuki K.-i.T."/>
            <person name="Hayashi T."/>
            <person name="Toyoda A."/>
            <person name="Oliveira C."/>
            <person name="Osipova E."/>
            <person name="Leigh N.D."/>
            <person name="Simon A."/>
            <person name="Yun M.H."/>
        </authorList>
    </citation>
    <scope>NUCLEOTIDE SEQUENCE</scope>
    <source>
        <strain evidence="2">20211129_DDA</strain>
        <tissue evidence="2">Liver</tissue>
    </source>
</reference>
<comment type="caution">
    <text evidence="2">The sequence shown here is derived from an EMBL/GenBank/DDBJ whole genome shotgun (WGS) entry which is preliminary data.</text>
</comment>
<dbReference type="AlphaFoldDB" id="A0AAV7TCX5"/>
<organism evidence="2 3">
    <name type="scientific">Pleurodeles waltl</name>
    <name type="common">Iberian ribbed newt</name>
    <dbReference type="NCBI Taxonomy" id="8319"/>
    <lineage>
        <taxon>Eukaryota</taxon>
        <taxon>Metazoa</taxon>
        <taxon>Chordata</taxon>
        <taxon>Craniata</taxon>
        <taxon>Vertebrata</taxon>
        <taxon>Euteleostomi</taxon>
        <taxon>Amphibia</taxon>
        <taxon>Batrachia</taxon>
        <taxon>Caudata</taxon>
        <taxon>Salamandroidea</taxon>
        <taxon>Salamandridae</taxon>
        <taxon>Pleurodelinae</taxon>
        <taxon>Pleurodeles</taxon>
    </lineage>
</organism>
<feature type="region of interest" description="Disordered" evidence="1">
    <location>
        <begin position="13"/>
        <end position="136"/>
    </location>
</feature>
<sequence>MDREVQECLCGSGAAKSKCATGRDSTKSLNGPQLYRRPWPHAFRKRPRASSSARLVPCACRRGRQQARPRSSASAPASLAPGSPATTQGFLSGSALGPLPPALSNGEIKGRNSPRPGRASRSHVHLARRSGHAPHT</sequence>
<dbReference type="EMBL" id="JANPWB010000007">
    <property type="protein sequence ID" value="KAJ1174423.1"/>
    <property type="molecule type" value="Genomic_DNA"/>
</dbReference>
<evidence type="ECO:0000313" key="3">
    <source>
        <dbReference type="Proteomes" id="UP001066276"/>
    </source>
</evidence>
<accession>A0AAV7TCX5</accession>
<feature type="compositionally biased region" description="Basic residues" evidence="1">
    <location>
        <begin position="38"/>
        <end position="48"/>
    </location>
</feature>
<name>A0AAV7TCX5_PLEWA</name>
<dbReference type="Proteomes" id="UP001066276">
    <property type="component" value="Chromosome 4_1"/>
</dbReference>
<keyword evidence="3" id="KW-1185">Reference proteome</keyword>
<gene>
    <name evidence="2" type="ORF">NDU88_006245</name>
</gene>
<evidence type="ECO:0000256" key="1">
    <source>
        <dbReference type="SAM" id="MobiDB-lite"/>
    </source>
</evidence>
<protein>
    <submittedName>
        <fullName evidence="2">Uncharacterized protein</fullName>
    </submittedName>
</protein>
<proteinExistence type="predicted"/>
<feature type="compositionally biased region" description="Low complexity" evidence="1">
    <location>
        <begin position="68"/>
        <end position="85"/>
    </location>
</feature>